<reference evidence="3 4" key="1">
    <citation type="submission" date="2011-02" db="EMBL/GenBank/DDBJ databases">
        <title>The Genome Sequence of Sphaeroforma arctica JP610.</title>
        <authorList>
            <consortium name="The Broad Institute Genome Sequencing Platform"/>
            <person name="Russ C."/>
            <person name="Cuomo C."/>
            <person name="Young S.K."/>
            <person name="Zeng Q."/>
            <person name="Gargeya S."/>
            <person name="Alvarado L."/>
            <person name="Berlin A."/>
            <person name="Chapman S.B."/>
            <person name="Chen Z."/>
            <person name="Freedman E."/>
            <person name="Gellesch M."/>
            <person name="Goldberg J."/>
            <person name="Griggs A."/>
            <person name="Gujja S."/>
            <person name="Heilman E."/>
            <person name="Heiman D."/>
            <person name="Howarth C."/>
            <person name="Mehta T."/>
            <person name="Neiman D."/>
            <person name="Pearson M."/>
            <person name="Roberts A."/>
            <person name="Saif S."/>
            <person name="Shea T."/>
            <person name="Shenoy N."/>
            <person name="Sisk P."/>
            <person name="Stolte C."/>
            <person name="Sykes S."/>
            <person name="White J."/>
            <person name="Yandava C."/>
            <person name="Burger G."/>
            <person name="Gray M.W."/>
            <person name="Holland P.W.H."/>
            <person name="King N."/>
            <person name="Lang F.B.F."/>
            <person name="Roger A.J."/>
            <person name="Ruiz-Trillo I."/>
            <person name="Haas B."/>
            <person name="Nusbaum C."/>
            <person name="Birren B."/>
        </authorList>
    </citation>
    <scope>NUCLEOTIDE SEQUENCE [LARGE SCALE GENOMIC DNA]</scope>
    <source>
        <strain evidence="3 4">JP610</strain>
    </source>
</reference>
<dbReference type="GeneID" id="25909552"/>
<dbReference type="PANTHER" id="PTHR47643">
    <property type="entry name" value="TPR DOMAIN PROTEIN (AFU_ORTHOLOGUE AFUA_5G12710)"/>
    <property type="match status" value="1"/>
</dbReference>
<feature type="region of interest" description="Disordered" evidence="1">
    <location>
        <begin position="587"/>
        <end position="606"/>
    </location>
</feature>
<dbReference type="InterPro" id="IPR001214">
    <property type="entry name" value="SET_dom"/>
</dbReference>
<dbReference type="Gene3D" id="2.170.270.10">
    <property type="entry name" value="SET domain"/>
    <property type="match status" value="1"/>
</dbReference>
<protein>
    <recommendedName>
        <fullName evidence="2">SET domain-containing protein</fullName>
    </recommendedName>
</protein>
<feature type="region of interest" description="Disordered" evidence="1">
    <location>
        <begin position="79"/>
        <end position="103"/>
    </location>
</feature>
<feature type="compositionally biased region" description="Low complexity" evidence="1">
    <location>
        <begin position="400"/>
        <end position="414"/>
    </location>
</feature>
<evidence type="ECO:0000256" key="1">
    <source>
        <dbReference type="SAM" id="MobiDB-lite"/>
    </source>
</evidence>
<feature type="region of interest" description="Disordered" evidence="1">
    <location>
        <begin position="869"/>
        <end position="891"/>
    </location>
</feature>
<dbReference type="InterPro" id="IPR046341">
    <property type="entry name" value="SET_dom_sf"/>
</dbReference>
<proteinExistence type="predicted"/>
<evidence type="ECO:0000313" key="4">
    <source>
        <dbReference type="Proteomes" id="UP000054560"/>
    </source>
</evidence>
<dbReference type="RefSeq" id="XP_014152425.1">
    <property type="nucleotide sequence ID" value="XM_014296950.1"/>
</dbReference>
<feature type="region of interest" description="Disordered" evidence="1">
    <location>
        <begin position="396"/>
        <end position="454"/>
    </location>
</feature>
<dbReference type="Pfam" id="PF00856">
    <property type="entry name" value="SET"/>
    <property type="match status" value="1"/>
</dbReference>
<dbReference type="EMBL" id="KQ242474">
    <property type="protein sequence ID" value="KNC78523.1"/>
    <property type="molecule type" value="Genomic_DNA"/>
</dbReference>
<dbReference type="PANTHER" id="PTHR47643:SF2">
    <property type="entry name" value="TPR DOMAIN PROTEIN (AFU_ORTHOLOGUE AFUA_5G12710)"/>
    <property type="match status" value="1"/>
</dbReference>
<dbReference type="PROSITE" id="PS50280">
    <property type="entry name" value="SET"/>
    <property type="match status" value="1"/>
</dbReference>
<dbReference type="InterPro" id="IPR053209">
    <property type="entry name" value="Gramillin-biosynth_MTr"/>
</dbReference>
<feature type="region of interest" description="Disordered" evidence="1">
    <location>
        <begin position="245"/>
        <end position="264"/>
    </location>
</feature>
<feature type="compositionally biased region" description="Low complexity" evidence="1">
    <location>
        <begin position="432"/>
        <end position="444"/>
    </location>
</feature>
<evidence type="ECO:0000313" key="3">
    <source>
        <dbReference type="EMBL" id="KNC78523.1"/>
    </source>
</evidence>
<sequence>MICQSCCRLQLRKGHTAYEQREFRGAIRCFSIALEATSVGCVYDHATGRVGTIPNGGAGMKGVTCESDRLEAQSDTHASLIEPSTTAHRPKHDASPDMTTDTVGDEPYTICTSDQFHFMHAMSPVLHRGPYSLAFPLDDVALLDGNEKLKIDADLGRLNVAASKDAPTKHTTQTMLVADILQDHTRDSSESRELDAGIHTCELCGGRYSADGYEQTHTLRWPDKRRLAADEPSRINRTETRVYVKQDNTGDLPSGDTTSASDSDGKVGECSIELCGGVILALFADLCDAHYALCEYAAGVARADDCERYMHSHPAGVGTGAMSSNDASVAARQPHHTCWDRESTDERVCEKESMRINKTRVYLAKSKCLYELLRLDESLAQADLAIKVYQNISDTSAKHSAPTTGAASQSQTTAHAWNQTHTTTHTCNRSQTTTHTCNKTQTTTHIGNKAQARSQTRLLSDARVQLQLVKTTLTERRQGVFDLEALLASSSGAMHHRHRAYIGPAKTTEILGKGRGLVATRDILRGELVTAGYPLASVAVTRERDGVDALGKVLHEQAKRDAGFAEVLGRLFGSRVCGAVTESIGAGASSGEHVSDGSGNGVTSHGGDTRVVGDGVHAAAVGRNESASVAGKEADTRNSNSTGMMNAIRVSNRAHAETLPGTSWKVPPLEACKDVVRMNAFSCEQGLHKTQLHEFQSAAAPERIDVCSVYDHISYLNHACASNTTRMIVKGLHMVRARCDIKRGEEVTTAYAESDHTAQRWEFECVCEYCVLVPSLPREVLQATATCDELGNRVTVCIDRGEGVSSVMIDLLRETIACVTTHLVRYFDTLARDGRDCSPAVQAKIVHTYLMRPSFILYNVLKRKLDAEKASHEATAQHPRPKGNTQPHRTDPRAAFDVLINSLSVLQDPFDTWDSSVFMSLVGESMRMLLVAGAGALPTIEHYLEMAVQAEIDVIGDYPEWAYGNVKRQAQVSLGLPASVIDRILLSD</sequence>
<dbReference type="AlphaFoldDB" id="A0A0L0FR97"/>
<dbReference type="SUPFAM" id="SSF82199">
    <property type="entry name" value="SET domain"/>
    <property type="match status" value="1"/>
</dbReference>
<feature type="domain" description="SET" evidence="2">
    <location>
        <begin position="500"/>
        <end position="752"/>
    </location>
</feature>
<feature type="compositionally biased region" description="Polar residues" evidence="1">
    <location>
        <begin position="415"/>
        <end position="431"/>
    </location>
</feature>
<name>A0A0L0FR97_9EUKA</name>
<evidence type="ECO:0000259" key="2">
    <source>
        <dbReference type="PROSITE" id="PS50280"/>
    </source>
</evidence>
<dbReference type="Proteomes" id="UP000054560">
    <property type="component" value="Unassembled WGS sequence"/>
</dbReference>
<accession>A0A0L0FR97</accession>
<keyword evidence="4" id="KW-1185">Reference proteome</keyword>
<organism evidence="3 4">
    <name type="scientific">Sphaeroforma arctica JP610</name>
    <dbReference type="NCBI Taxonomy" id="667725"/>
    <lineage>
        <taxon>Eukaryota</taxon>
        <taxon>Ichthyosporea</taxon>
        <taxon>Ichthyophonida</taxon>
        <taxon>Sphaeroforma</taxon>
    </lineage>
</organism>
<feature type="region of interest" description="Disordered" evidence="1">
    <location>
        <begin position="623"/>
        <end position="642"/>
    </location>
</feature>
<dbReference type="STRING" id="667725.A0A0L0FR97"/>
<gene>
    <name evidence="3" type="ORF">SARC_09048</name>
</gene>
<dbReference type="OrthoDB" id="5945798at2759"/>